<dbReference type="OrthoDB" id="6198066at2"/>
<reference evidence="1 4" key="2">
    <citation type="submission" date="2019-09" db="EMBL/GenBank/DDBJ databases">
        <title>Pararcticibacter amylolyticus gen. nov., sp. nov., isolated from a rottenly hemp rope, and reclassification of Pedobacter tournemirensis as Pararcticibacter tournemirensis comb. nov.</title>
        <authorList>
            <person name="Cai Y."/>
        </authorList>
    </citation>
    <scope>NUCLEOTIDE SEQUENCE [LARGE SCALE GENOMIC DNA]</scope>
    <source>
        <strain evidence="1 4">TF5-37.2-LB10</strain>
    </source>
</reference>
<reference evidence="2 3" key="1">
    <citation type="submission" date="2018-12" db="EMBL/GenBank/DDBJ databases">
        <title>The Draft Genome Sequence of the Soil Bacterium Pedobacter tournemirensis R1.</title>
        <authorList>
            <person name="He J."/>
        </authorList>
    </citation>
    <scope>NUCLEOTIDE SEQUENCE [LARGE SCALE GENOMIC DNA]</scope>
    <source>
        <strain evidence="2 3">R1</strain>
    </source>
</reference>
<accession>A0A4Q0MFP2</accession>
<evidence type="ECO:0000313" key="2">
    <source>
        <dbReference type="EMBL" id="RXF72341.1"/>
    </source>
</evidence>
<dbReference type="AlphaFoldDB" id="A0A4Q0MFP2"/>
<keyword evidence="4" id="KW-1185">Reference proteome</keyword>
<dbReference type="Proteomes" id="UP000290848">
    <property type="component" value="Unassembled WGS sequence"/>
</dbReference>
<gene>
    <name evidence="2" type="ORF">EKH83_01025</name>
    <name evidence="1" type="ORF">F1649_22315</name>
</gene>
<dbReference type="EMBL" id="RXOC01000001">
    <property type="protein sequence ID" value="RXF72341.1"/>
    <property type="molecule type" value="Genomic_DNA"/>
</dbReference>
<proteinExistence type="predicted"/>
<dbReference type="RefSeq" id="WP_128767526.1">
    <property type="nucleotide sequence ID" value="NZ_RXOC01000001.1"/>
</dbReference>
<comment type="caution">
    <text evidence="2">The sequence shown here is derived from an EMBL/GenBank/DDBJ whole genome shotgun (WGS) entry which is preliminary data.</text>
</comment>
<evidence type="ECO:0000313" key="3">
    <source>
        <dbReference type="Proteomes" id="UP000290848"/>
    </source>
</evidence>
<evidence type="ECO:0000313" key="1">
    <source>
        <dbReference type="EMBL" id="KAA8474258.1"/>
    </source>
</evidence>
<organism evidence="2 3">
    <name type="scientific">Arcticibacter tournemirensis</name>
    <dbReference type="NCBI Taxonomy" id="699437"/>
    <lineage>
        <taxon>Bacteria</taxon>
        <taxon>Pseudomonadati</taxon>
        <taxon>Bacteroidota</taxon>
        <taxon>Sphingobacteriia</taxon>
        <taxon>Sphingobacteriales</taxon>
        <taxon>Sphingobacteriaceae</taxon>
        <taxon>Arcticibacter</taxon>
    </lineage>
</organism>
<dbReference type="InterPro" id="IPR045944">
    <property type="entry name" value="DUF6364"/>
</dbReference>
<dbReference type="Pfam" id="PF19891">
    <property type="entry name" value="DUF6364"/>
    <property type="match status" value="1"/>
</dbReference>
<name>A0A4Q0MFP2_9SPHI</name>
<evidence type="ECO:0000313" key="4">
    <source>
        <dbReference type="Proteomes" id="UP000322918"/>
    </source>
</evidence>
<sequence length="84" mass="9825">MDSKVTLSFSTEVISKAKQYAADNNISLSRLIEFLLTKVTSEQYRSLEDYPIADWVHQLAEGEAEYQTKRSRKDQKKEFFESKK</sequence>
<dbReference type="Proteomes" id="UP000322918">
    <property type="component" value="Unassembled WGS sequence"/>
</dbReference>
<dbReference type="EMBL" id="VWNE01000064">
    <property type="protein sequence ID" value="KAA8474258.1"/>
    <property type="molecule type" value="Genomic_DNA"/>
</dbReference>
<protein>
    <submittedName>
        <fullName evidence="2">Uncharacterized protein</fullName>
    </submittedName>
</protein>